<dbReference type="EMBL" id="BMWV01000015">
    <property type="protein sequence ID" value="GGY61830.1"/>
    <property type="molecule type" value="Genomic_DNA"/>
</dbReference>
<dbReference type="Proteomes" id="UP000628442">
    <property type="component" value="Unassembled WGS sequence"/>
</dbReference>
<gene>
    <name evidence="4" type="ORF">EYF70_25285</name>
    <name evidence="3" type="ORF">GCM10007387_50520</name>
</gene>
<reference evidence="4 5" key="2">
    <citation type="submission" date="2019-02" db="EMBL/GenBank/DDBJ databases">
        <title>Draft Genome Sequences of Six Type Strains of the Genus Massilia.</title>
        <authorList>
            <person name="Miess H."/>
            <person name="Frediansyhah A."/>
            <person name="Gross H."/>
        </authorList>
    </citation>
    <scope>NUCLEOTIDE SEQUENCE [LARGE SCALE GENOMIC DNA]</scope>
    <source>
        <strain evidence="4 5">DSM 17472</strain>
    </source>
</reference>
<feature type="signal peptide" evidence="2">
    <location>
        <begin position="1"/>
        <end position="22"/>
    </location>
</feature>
<evidence type="ECO:0000256" key="2">
    <source>
        <dbReference type="SAM" id="SignalP"/>
    </source>
</evidence>
<dbReference type="PROSITE" id="PS51257">
    <property type="entry name" value="PROKAR_LIPOPROTEIN"/>
    <property type="match status" value="1"/>
</dbReference>
<evidence type="ECO:0000313" key="3">
    <source>
        <dbReference type="EMBL" id="GGY61830.1"/>
    </source>
</evidence>
<dbReference type="OrthoDB" id="8554933at2"/>
<keyword evidence="2" id="KW-0732">Signal</keyword>
<dbReference type="Proteomes" id="UP000292307">
    <property type="component" value="Chromosome"/>
</dbReference>
<name>A0A411X431_9BURK</name>
<organism evidence="3 6">
    <name type="scientific">Pseudoduganella albidiflava</name>
    <dbReference type="NCBI Taxonomy" id="321983"/>
    <lineage>
        <taxon>Bacteria</taxon>
        <taxon>Pseudomonadati</taxon>
        <taxon>Pseudomonadota</taxon>
        <taxon>Betaproteobacteria</taxon>
        <taxon>Burkholderiales</taxon>
        <taxon>Oxalobacteraceae</taxon>
        <taxon>Telluria group</taxon>
        <taxon>Pseudoduganella</taxon>
    </lineage>
</organism>
<reference evidence="3" key="3">
    <citation type="submission" date="2022-12" db="EMBL/GenBank/DDBJ databases">
        <authorList>
            <person name="Sun Q."/>
            <person name="Kim S."/>
        </authorList>
    </citation>
    <scope>NUCLEOTIDE SEQUENCE</scope>
    <source>
        <strain evidence="3">KCTC 12343</strain>
    </source>
</reference>
<reference evidence="3" key="1">
    <citation type="journal article" date="2014" name="Int. J. Syst. Evol. Microbiol.">
        <title>Complete genome sequence of Corynebacterium casei LMG S-19264T (=DSM 44701T), isolated from a smear-ripened cheese.</title>
        <authorList>
            <consortium name="US DOE Joint Genome Institute (JGI-PGF)"/>
            <person name="Walter F."/>
            <person name="Albersmeier A."/>
            <person name="Kalinowski J."/>
            <person name="Ruckert C."/>
        </authorList>
    </citation>
    <scope>NUCLEOTIDE SEQUENCE</scope>
    <source>
        <strain evidence="3">KCTC 12343</strain>
    </source>
</reference>
<proteinExistence type="predicted"/>
<dbReference type="RefSeq" id="WP_131147853.1">
    <property type="nucleotide sequence ID" value="NZ_BMWV01000015.1"/>
</dbReference>
<feature type="compositionally biased region" description="Low complexity" evidence="1">
    <location>
        <begin position="344"/>
        <end position="355"/>
    </location>
</feature>
<dbReference type="AlphaFoldDB" id="A0A411X431"/>
<evidence type="ECO:0000313" key="5">
    <source>
        <dbReference type="Proteomes" id="UP000292307"/>
    </source>
</evidence>
<evidence type="ECO:0000313" key="6">
    <source>
        <dbReference type="Proteomes" id="UP000628442"/>
    </source>
</evidence>
<evidence type="ECO:0000256" key="1">
    <source>
        <dbReference type="SAM" id="MobiDB-lite"/>
    </source>
</evidence>
<dbReference type="EMBL" id="CP036401">
    <property type="protein sequence ID" value="QBI03761.1"/>
    <property type="molecule type" value="Genomic_DNA"/>
</dbReference>
<sequence length="477" mass="50013">MAVNRNGIVTWVSLAAVAASLAGCSGPLVQSAITSNIVQEGAHNAYLVLNIARAHERMPMHFTQVNTVRATPGGGGLGTPIVGLDIPFGGAAPPYFALRPTLESASAVDTVSLVSQEFMNGLTTPVDARLMAYFASQGWPLPLLLYMFVGSVETYDSQGNLLHNLVNSPRNETFPAFGALVDVIAGCRLVLSESAAYEFLGEKFPAEKLADIGVVTAAKTAGLVPVEVDAEGRQLAETGPRQARAPRYYRLAQVSREAGVKLDSYGSGKSGIAGAADCAIDDKAVPAVADAGAAADTQAAGTSAPSAGTEPPVADTLKRIGKALSTLSISVGGPGDKRRPGGKPPTKAAPPRAAAEPDIAEARLVLRSTQSMMYYLGELSRYQNAADATRIDPVTIRIGRQRQAYLFRMQCCQPAPGAAVAVNYRDKHFSVPPYAESAGTSHEDRSVQTLALLSLVYTLQNRSAAPPAISNVRVLNR</sequence>
<feature type="region of interest" description="Disordered" evidence="1">
    <location>
        <begin position="328"/>
        <end position="355"/>
    </location>
</feature>
<evidence type="ECO:0000313" key="4">
    <source>
        <dbReference type="EMBL" id="QBI03761.1"/>
    </source>
</evidence>
<accession>A0A411X431</accession>
<feature type="chain" id="PRO_5044285710" evidence="2">
    <location>
        <begin position="23"/>
        <end position="477"/>
    </location>
</feature>
<keyword evidence="5" id="KW-1185">Reference proteome</keyword>
<protein>
    <submittedName>
        <fullName evidence="3">Uncharacterized protein</fullName>
    </submittedName>
</protein>